<gene>
    <name evidence="1" type="ORF">UFOPK2809_00699</name>
</gene>
<reference evidence="1" key="1">
    <citation type="submission" date="2020-05" db="EMBL/GenBank/DDBJ databases">
        <authorList>
            <person name="Chiriac C."/>
            <person name="Salcher M."/>
            <person name="Ghai R."/>
            <person name="Kavagutti S V."/>
        </authorList>
    </citation>
    <scope>NUCLEOTIDE SEQUENCE</scope>
</reference>
<name>A0A6J6TIU4_9ZZZZ</name>
<organism evidence="1">
    <name type="scientific">freshwater metagenome</name>
    <dbReference type="NCBI Taxonomy" id="449393"/>
    <lineage>
        <taxon>unclassified sequences</taxon>
        <taxon>metagenomes</taxon>
        <taxon>ecological metagenomes</taxon>
    </lineage>
</organism>
<dbReference type="InterPro" id="IPR021408">
    <property type="entry name" value="DUF3046"/>
</dbReference>
<protein>
    <submittedName>
        <fullName evidence="1">Unannotated protein</fullName>
    </submittedName>
</protein>
<dbReference type="Pfam" id="PF11248">
    <property type="entry name" value="DUF3046"/>
    <property type="match status" value="1"/>
</dbReference>
<evidence type="ECO:0000313" key="1">
    <source>
        <dbReference type="EMBL" id="CAB4747076.1"/>
    </source>
</evidence>
<dbReference type="AlphaFoldDB" id="A0A6J6TIU4"/>
<sequence length="63" mass="6840">MSLADFWERMDTVLGPVYARSWANDFVLTGIGLTVVQAIAAGVETREIWRAVCAATEVPSALI</sequence>
<proteinExistence type="predicted"/>
<dbReference type="EMBL" id="CAEZZA010000078">
    <property type="protein sequence ID" value="CAB4747076.1"/>
    <property type="molecule type" value="Genomic_DNA"/>
</dbReference>
<accession>A0A6J6TIU4</accession>